<dbReference type="EMBL" id="BARW01000967">
    <property type="protein sequence ID" value="GAI71374.1"/>
    <property type="molecule type" value="Genomic_DNA"/>
</dbReference>
<feature type="domain" description="PIN" evidence="7">
    <location>
        <begin position="5"/>
        <end position="118"/>
    </location>
</feature>
<gene>
    <name evidence="8" type="ORF">S12H4_03448</name>
</gene>
<evidence type="ECO:0000256" key="3">
    <source>
        <dbReference type="ARBA" id="ARBA00022723"/>
    </source>
</evidence>
<keyword evidence="2" id="KW-0540">Nuclease</keyword>
<evidence type="ECO:0000256" key="4">
    <source>
        <dbReference type="ARBA" id="ARBA00022801"/>
    </source>
</evidence>
<dbReference type="CDD" id="cd18738">
    <property type="entry name" value="PIN_VapC4-5_FitB-like"/>
    <property type="match status" value="1"/>
</dbReference>
<dbReference type="PANTHER" id="PTHR33653:SF1">
    <property type="entry name" value="RIBONUCLEASE VAPC2"/>
    <property type="match status" value="1"/>
</dbReference>
<accession>X1SU80</accession>
<sequence>MGQKYLIDTCAVVKYLDNLFPPEALSFMDTLVDYDSKVSFITKIELLVWNPPNPNDIKIREEFLDGSEIHYINDDIINLAIKIRKATKIKLPDAVIAATAMANNLILLSDNDNDFHRVKPLGLKYMNPKTSFKVI</sequence>
<evidence type="ECO:0000256" key="5">
    <source>
        <dbReference type="ARBA" id="ARBA00022842"/>
    </source>
</evidence>
<dbReference type="InterPro" id="IPR002716">
    <property type="entry name" value="PIN_dom"/>
</dbReference>
<evidence type="ECO:0000256" key="2">
    <source>
        <dbReference type="ARBA" id="ARBA00022722"/>
    </source>
</evidence>
<reference evidence="8" key="1">
    <citation type="journal article" date="2014" name="Front. Microbiol.">
        <title>High frequency of phylogenetically diverse reductive dehalogenase-homologous genes in deep subseafloor sedimentary metagenomes.</title>
        <authorList>
            <person name="Kawai M."/>
            <person name="Futagami T."/>
            <person name="Toyoda A."/>
            <person name="Takaki Y."/>
            <person name="Nishi S."/>
            <person name="Hori S."/>
            <person name="Arai W."/>
            <person name="Tsubouchi T."/>
            <person name="Morono Y."/>
            <person name="Uchiyama I."/>
            <person name="Ito T."/>
            <person name="Fujiyama A."/>
            <person name="Inagaki F."/>
            <person name="Takami H."/>
        </authorList>
    </citation>
    <scope>NUCLEOTIDE SEQUENCE</scope>
    <source>
        <strain evidence="8">Expedition CK06-06</strain>
    </source>
</reference>
<evidence type="ECO:0000256" key="1">
    <source>
        <dbReference type="ARBA" id="ARBA00001946"/>
    </source>
</evidence>
<keyword evidence="4" id="KW-0378">Hydrolase</keyword>
<dbReference type="InterPro" id="IPR029060">
    <property type="entry name" value="PIN-like_dom_sf"/>
</dbReference>
<dbReference type="Pfam" id="PF01850">
    <property type="entry name" value="PIN"/>
    <property type="match status" value="1"/>
</dbReference>
<evidence type="ECO:0000259" key="7">
    <source>
        <dbReference type="Pfam" id="PF01850"/>
    </source>
</evidence>
<dbReference type="SUPFAM" id="SSF88723">
    <property type="entry name" value="PIN domain-like"/>
    <property type="match status" value="1"/>
</dbReference>
<organism evidence="8">
    <name type="scientific">marine sediment metagenome</name>
    <dbReference type="NCBI Taxonomy" id="412755"/>
    <lineage>
        <taxon>unclassified sequences</taxon>
        <taxon>metagenomes</taxon>
        <taxon>ecological metagenomes</taxon>
    </lineage>
</organism>
<evidence type="ECO:0000313" key="8">
    <source>
        <dbReference type="EMBL" id="GAI71374.1"/>
    </source>
</evidence>
<dbReference type="Gene3D" id="3.40.50.1010">
    <property type="entry name" value="5'-nuclease"/>
    <property type="match status" value="1"/>
</dbReference>
<name>X1SU80_9ZZZZ</name>
<dbReference type="GO" id="GO:0004518">
    <property type="term" value="F:nuclease activity"/>
    <property type="evidence" value="ECO:0007669"/>
    <property type="project" value="UniProtKB-KW"/>
</dbReference>
<dbReference type="GO" id="GO:0016787">
    <property type="term" value="F:hydrolase activity"/>
    <property type="evidence" value="ECO:0007669"/>
    <property type="project" value="UniProtKB-KW"/>
</dbReference>
<comment type="cofactor">
    <cofactor evidence="1">
        <name>Mg(2+)</name>
        <dbReference type="ChEBI" id="CHEBI:18420"/>
    </cofactor>
</comment>
<comment type="caution">
    <text evidence="8">The sequence shown here is derived from an EMBL/GenBank/DDBJ whole genome shotgun (WGS) entry which is preliminary data.</text>
</comment>
<dbReference type="InterPro" id="IPR050556">
    <property type="entry name" value="Type_II_TA_system_RNase"/>
</dbReference>
<protein>
    <recommendedName>
        <fullName evidence="7">PIN domain-containing protein</fullName>
    </recommendedName>
</protein>
<proteinExistence type="inferred from homology"/>
<dbReference type="GO" id="GO:0046872">
    <property type="term" value="F:metal ion binding"/>
    <property type="evidence" value="ECO:0007669"/>
    <property type="project" value="UniProtKB-KW"/>
</dbReference>
<keyword evidence="3" id="KW-0479">Metal-binding</keyword>
<dbReference type="AlphaFoldDB" id="X1SU80"/>
<dbReference type="PANTHER" id="PTHR33653">
    <property type="entry name" value="RIBONUCLEASE VAPC2"/>
    <property type="match status" value="1"/>
</dbReference>
<keyword evidence="5" id="KW-0460">Magnesium</keyword>
<evidence type="ECO:0000256" key="6">
    <source>
        <dbReference type="ARBA" id="ARBA00038093"/>
    </source>
</evidence>
<comment type="similarity">
    <text evidence="6">Belongs to the PINc/VapC protein family.</text>
</comment>